<evidence type="ECO:0008006" key="3">
    <source>
        <dbReference type="Google" id="ProtNLM"/>
    </source>
</evidence>
<reference evidence="2" key="1">
    <citation type="submission" date="2024-07" db="EMBL/GenBank/DDBJ databases">
        <title>Complete genome sequence of Verrucomicrobiaceae bacterium NT6N.</title>
        <authorList>
            <person name="Huang C."/>
            <person name="Takami H."/>
            <person name="Hamasaki K."/>
        </authorList>
    </citation>
    <scope>NUCLEOTIDE SEQUENCE</scope>
    <source>
        <strain evidence="2">NT6N</strain>
    </source>
</reference>
<name>A0AAT9FQ34_9BACT</name>
<dbReference type="AlphaFoldDB" id="A0AAT9FQ34"/>
<sequence length="533" mass="59414">MKIILTLIVSLLAMVRVLAAPISPESVIVLYNSAIPESKTLADYYAKMRGIPADNMVGLELSTKDEITREEYDDTIRMPLTKLMVLRGFWKMGANQQGVTLPVASKITTMVCMRGVPFKIKRSPVPQPPAQKLPAQFANVTEACVDSELSMFGVSRLPIAGPINNPYFKKETGIADAKLPYIVLVGRIDGPDYDTCKRMIDDAILTERQGLWGMCYLDKSLKGGGFAIGDEWLDNIARLNDEIGIPTAMDSNKQTFTTNYPMNDAALYFGWYTGHKNGPLLNPAFQFRRGAIAVHLHSFSASKLRDAKSHWTGPILAHGAAGTVGNVYEPYLQLTHYFDILHSRLIKGYSLVEASYMSLPYLSWQNVVLGDPLYRPFLHLEGGGEVEPDDRDFRAIRVANQRWGKEPETMVKKLRTAAAAKGNARFYEYLGLWYRVRNQDSVATAFFQTASKKHLKEADRLRQWIYTADLQRQAGQKAQAIATLRKARELFPNIPETKSVVGLLNILDPPPPPPAKKQPEKTPAAPKKAKKGA</sequence>
<protein>
    <recommendedName>
        <fullName evidence="3">TIGR03790 family protein</fullName>
    </recommendedName>
</protein>
<dbReference type="SUPFAM" id="SSF48452">
    <property type="entry name" value="TPR-like"/>
    <property type="match status" value="1"/>
</dbReference>
<dbReference type="InterPro" id="IPR022265">
    <property type="entry name" value="CHP03790"/>
</dbReference>
<evidence type="ECO:0000256" key="1">
    <source>
        <dbReference type="SAM" id="MobiDB-lite"/>
    </source>
</evidence>
<feature type="region of interest" description="Disordered" evidence="1">
    <location>
        <begin position="503"/>
        <end position="533"/>
    </location>
</feature>
<dbReference type="KEGG" id="osu:NT6N_31280"/>
<dbReference type="InterPro" id="IPR011990">
    <property type="entry name" value="TPR-like_helical_dom_sf"/>
</dbReference>
<gene>
    <name evidence="2" type="ORF">NT6N_31280</name>
</gene>
<organism evidence="2">
    <name type="scientific">Oceaniferula spumae</name>
    <dbReference type="NCBI Taxonomy" id="2979115"/>
    <lineage>
        <taxon>Bacteria</taxon>
        <taxon>Pseudomonadati</taxon>
        <taxon>Verrucomicrobiota</taxon>
        <taxon>Verrucomicrobiia</taxon>
        <taxon>Verrucomicrobiales</taxon>
        <taxon>Verrucomicrobiaceae</taxon>
        <taxon>Oceaniferula</taxon>
    </lineage>
</organism>
<dbReference type="NCBIfam" id="TIGR03790">
    <property type="entry name" value="TIGR03790 family protein"/>
    <property type="match status" value="1"/>
</dbReference>
<evidence type="ECO:0000313" key="2">
    <source>
        <dbReference type="EMBL" id="BDS08088.1"/>
    </source>
</evidence>
<accession>A0AAT9FQ34</accession>
<dbReference type="EMBL" id="AP026866">
    <property type="protein sequence ID" value="BDS08088.1"/>
    <property type="molecule type" value="Genomic_DNA"/>
</dbReference>
<dbReference type="Gene3D" id="1.25.40.10">
    <property type="entry name" value="Tetratricopeptide repeat domain"/>
    <property type="match status" value="1"/>
</dbReference>
<proteinExistence type="predicted"/>